<gene>
    <name evidence="8" type="ORF">IAI61_11995</name>
</gene>
<comment type="caution">
    <text evidence="8">The sequence shown here is derived from an EMBL/GenBank/DDBJ whole genome shotgun (WGS) entry which is preliminary data.</text>
</comment>
<dbReference type="InterPro" id="IPR004358">
    <property type="entry name" value="Sig_transdc_His_kin-like_C"/>
</dbReference>
<dbReference type="CDD" id="cd16922">
    <property type="entry name" value="HATPase_EvgS-ArcB-TorS-like"/>
    <property type="match status" value="1"/>
</dbReference>
<dbReference type="InterPro" id="IPR000014">
    <property type="entry name" value="PAS"/>
</dbReference>
<dbReference type="SMART" id="SM00091">
    <property type="entry name" value="PAS"/>
    <property type="match status" value="4"/>
</dbReference>
<accession>A0ABS3KQM3</accession>
<dbReference type="InterPro" id="IPR036097">
    <property type="entry name" value="HisK_dim/P_sf"/>
</dbReference>
<proteinExistence type="predicted"/>
<dbReference type="Pfam" id="PF12860">
    <property type="entry name" value="PAS_7"/>
    <property type="match status" value="4"/>
</dbReference>
<dbReference type="SMART" id="SM00388">
    <property type="entry name" value="HisKA"/>
    <property type="match status" value="1"/>
</dbReference>
<dbReference type="Gene3D" id="3.30.565.10">
    <property type="entry name" value="Histidine kinase-like ATPase, C-terminal domain"/>
    <property type="match status" value="1"/>
</dbReference>
<dbReference type="SMART" id="SM00387">
    <property type="entry name" value="HATPase_c"/>
    <property type="match status" value="1"/>
</dbReference>
<organism evidence="8 9">
    <name type="scientific">Roseomonas haemaphysalidis</name>
    <dbReference type="NCBI Taxonomy" id="2768162"/>
    <lineage>
        <taxon>Bacteria</taxon>
        <taxon>Pseudomonadati</taxon>
        <taxon>Pseudomonadota</taxon>
        <taxon>Alphaproteobacteria</taxon>
        <taxon>Acetobacterales</taxon>
        <taxon>Roseomonadaceae</taxon>
        <taxon>Roseomonas</taxon>
    </lineage>
</organism>
<dbReference type="PANTHER" id="PTHR43047:SF72">
    <property type="entry name" value="OSMOSENSING HISTIDINE PROTEIN KINASE SLN1"/>
    <property type="match status" value="1"/>
</dbReference>
<dbReference type="InterPro" id="IPR003661">
    <property type="entry name" value="HisK_dim/P_dom"/>
</dbReference>
<evidence type="ECO:0000256" key="2">
    <source>
        <dbReference type="ARBA" id="ARBA00012438"/>
    </source>
</evidence>
<dbReference type="PANTHER" id="PTHR43047">
    <property type="entry name" value="TWO-COMPONENT HISTIDINE PROTEIN KINASE"/>
    <property type="match status" value="1"/>
</dbReference>
<evidence type="ECO:0000256" key="3">
    <source>
        <dbReference type="ARBA" id="ARBA00022553"/>
    </source>
</evidence>
<dbReference type="InterPro" id="IPR005467">
    <property type="entry name" value="His_kinase_dom"/>
</dbReference>
<dbReference type="SUPFAM" id="SSF55874">
    <property type="entry name" value="ATPase domain of HSP90 chaperone/DNA topoisomerase II/histidine kinase"/>
    <property type="match status" value="1"/>
</dbReference>
<evidence type="ECO:0000256" key="6">
    <source>
        <dbReference type="SAM" id="MobiDB-lite"/>
    </source>
</evidence>
<comment type="catalytic activity">
    <reaction evidence="1">
        <text>ATP + protein L-histidine = ADP + protein N-phospho-L-histidine.</text>
        <dbReference type="EC" id="2.7.13.3"/>
    </reaction>
</comment>
<dbReference type="Gene3D" id="1.10.287.130">
    <property type="match status" value="1"/>
</dbReference>
<dbReference type="Gene3D" id="3.30.450.20">
    <property type="entry name" value="PAS domain"/>
    <property type="match status" value="4"/>
</dbReference>
<dbReference type="InterPro" id="IPR035965">
    <property type="entry name" value="PAS-like_dom_sf"/>
</dbReference>
<reference evidence="8 9" key="1">
    <citation type="submission" date="2020-09" db="EMBL/GenBank/DDBJ databases">
        <title>Roseomonas.</title>
        <authorList>
            <person name="Zhu W."/>
        </authorList>
    </citation>
    <scope>NUCLEOTIDE SEQUENCE [LARGE SCALE GENOMIC DNA]</scope>
    <source>
        <strain evidence="8 9">573</strain>
    </source>
</reference>
<dbReference type="InterPro" id="IPR003594">
    <property type="entry name" value="HATPase_dom"/>
</dbReference>
<evidence type="ECO:0000256" key="4">
    <source>
        <dbReference type="ARBA" id="ARBA00022679"/>
    </source>
</evidence>
<evidence type="ECO:0000313" key="8">
    <source>
        <dbReference type="EMBL" id="MBO1079751.1"/>
    </source>
</evidence>
<keyword evidence="3" id="KW-0597">Phosphoprotein</keyword>
<dbReference type="SUPFAM" id="SSF55785">
    <property type="entry name" value="PYP-like sensor domain (PAS domain)"/>
    <property type="match status" value="4"/>
</dbReference>
<dbReference type="InterPro" id="IPR036890">
    <property type="entry name" value="HATPase_C_sf"/>
</dbReference>
<dbReference type="EMBL" id="JACTNG010000006">
    <property type="protein sequence ID" value="MBO1079751.1"/>
    <property type="molecule type" value="Genomic_DNA"/>
</dbReference>
<dbReference type="SUPFAM" id="SSF47384">
    <property type="entry name" value="Homodimeric domain of signal transducing histidine kinase"/>
    <property type="match status" value="1"/>
</dbReference>
<dbReference type="Proteomes" id="UP001518989">
    <property type="component" value="Unassembled WGS sequence"/>
</dbReference>
<feature type="region of interest" description="Disordered" evidence="6">
    <location>
        <begin position="253"/>
        <end position="274"/>
    </location>
</feature>
<feature type="compositionally biased region" description="Basic and acidic residues" evidence="6">
    <location>
        <begin position="253"/>
        <end position="268"/>
    </location>
</feature>
<feature type="compositionally biased region" description="Low complexity" evidence="6">
    <location>
        <begin position="28"/>
        <end position="41"/>
    </location>
</feature>
<dbReference type="Pfam" id="PF00512">
    <property type="entry name" value="HisKA"/>
    <property type="match status" value="1"/>
</dbReference>
<name>A0ABS3KQM3_9PROT</name>
<evidence type="ECO:0000313" key="9">
    <source>
        <dbReference type="Proteomes" id="UP001518989"/>
    </source>
</evidence>
<feature type="region of interest" description="Disordered" evidence="6">
    <location>
        <begin position="1"/>
        <end position="48"/>
    </location>
</feature>
<protein>
    <recommendedName>
        <fullName evidence="2">histidine kinase</fullName>
        <ecNumber evidence="2">2.7.13.3</ecNumber>
    </recommendedName>
</protein>
<sequence>MSGSGTLHPGDPEAGAPDPGAPGPAAPDPGALPGGPQAPSPDTVPAQGVTAHSGLQALASAPISIAAFAADGTLRFANAELLRQLDLPPETDLVGRGLADMLQLCAFRGFLGAGDPEELAREALALDRAQPLRRTVRARDGRWFDLVSEPLPDGGFASYATDVSQHRRGVLDAEARAAALEMAVRHQDTGLGLYDATHRLVRHNDGYERTLGLQPGTLRSGMTLAEVHRVMLEHHAYDPLVRNSVDERGRLDRTRPHEEVRPLPDGRAVRNSSRPLPSGGFLVTVEDVTALRRAEDEARHRAATLRGVVAALPYGICVYDANQRLTMVNEAYQSILRGAELTVGEHLIDVCRRREAAGEYPPGVTAEQIYRQQFEVGPPRLRKRADGTMLSVRSARLPDGGLLIVVADLTALHIAEATAKQRADLLQAMIDNTPYGICLFGADHRLVARNELAVHMMGLPPGMVGPGLELNELRALQHAAGGFGQGPEADALLQLRSAMDLSQPQHFLVTRADGRKIDVHSAPTPDGGFVRTYTDVTEEHRIRGEIERARRGAEDANSAKTRFLATMSHELRTPLNAVIGFSEALLADEQTAGQGREFSAAILEAGRHLLSLIDDILQVAQVGSGELPVETRALHLPSVLESAVRLVRTSAQEAQVDVVLEPPPDTLPRAQAEERRLRQVLLNLLSNAVKFTPAGGAVHLSAAALPDGGVEVTVTDTGIGIEPAQLHRAFEPFVQLETTHDRRYGGSGLGLYLARAFARAMGGELTLESARGAGTTARLRLAAATPNPEPTA</sequence>
<feature type="domain" description="Histidine kinase" evidence="7">
    <location>
        <begin position="566"/>
        <end position="785"/>
    </location>
</feature>
<dbReference type="PRINTS" id="PR00344">
    <property type="entry name" value="BCTRLSENSOR"/>
</dbReference>
<evidence type="ECO:0000256" key="1">
    <source>
        <dbReference type="ARBA" id="ARBA00000085"/>
    </source>
</evidence>
<evidence type="ECO:0000259" key="7">
    <source>
        <dbReference type="PROSITE" id="PS50109"/>
    </source>
</evidence>
<keyword evidence="5" id="KW-0418">Kinase</keyword>
<evidence type="ECO:0000256" key="5">
    <source>
        <dbReference type="ARBA" id="ARBA00022777"/>
    </source>
</evidence>
<dbReference type="CDD" id="cd00082">
    <property type="entry name" value="HisKA"/>
    <property type="match status" value="1"/>
</dbReference>
<dbReference type="PROSITE" id="PS50109">
    <property type="entry name" value="HIS_KIN"/>
    <property type="match status" value="1"/>
</dbReference>
<keyword evidence="9" id="KW-1185">Reference proteome</keyword>
<dbReference type="EC" id="2.7.13.3" evidence="2"/>
<dbReference type="Pfam" id="PF02518">
    <property type="entry name" value="HATPase_c"/>
    <property type="match status" value="1"/>
</dbReference>
<keyword evidence="4" id="KW-0808">Transferase</keyword>
<dbReference type="RefSeq" id="WP_207417473.1">
    <property type="nucleotide sequence ID" value="NZ_CP061177.1"/>
</dbReference>